<keyword evidence="1" id="KW-1133">Transmembrane helix</keyword>
<keyword evidence="1" id="KW-0472">Membrane</keyword>
<organism evidence="2 3">
    <name type="scientific">Acidianus brierleyi</name>
    <dbReference type="NCBI Taxonomy" id="41673"/>
    <lineage>
        <taxon>Archaea</taxon>
        <taxon>Thermoproteota</taxon>
        <taxon>Thermoprotei</taxon>
        <taxon>Sulfolobales</taxon>
        <taxon>Sulfolobaceae</taxon>
        <taxon>Acidianus</taxon>
    </lineage>
</organism>
<proteinExistence type="predicted"/>
<evidence type="ECO:0000313" key="3">
    <source>
        <dbReference type="Proteomes" id="UP000248044"/>
    </source>
</evidence>
<dbReference type="KEGG" id="abri:DFR85_01000"/>
<sequence length="79" mass="9223">MNILIPAIIGGFFITTAFITFFIIKKPKLGDTLIFYSIYAGYYMGLILYYFHMIVLAIITAFLIIMPIIVWKFLKKLYI</sequence>
<dbReference type="AlphaFoldDB" id="A0A2U9IBK2"/>
<evidence type="ECO:0000256" key="1">
    <source>
        <dbReference type="SAM" id="Phobius"/>
    </source>
</evidence>
<keyword evidence="3" id="KW-1185">Reference proteome</keyword>
<dbReference type="RefSeq" id="WP_110269281.1">
    <property type="nucleotide sequence ID" value="NZ_CP029289.2"/>
</dbReference>
<name>A0A2U9IBK2_9CREN</name>
<feature type="transmembrane region" description="Helical" evidence="1">
    <location>
        <begin position="57"/>
        <end position="74"/>
    </location>
</feature>
<dbReference type="EMBL" id="CP029289">
    <property type="protein sequence ID" value="AWR93397.1"/>
    <property type="molecule type" value="Genomic_DNA"/>
</dbReference>
<evidence type="ECO:0000313" key="2">
    <source>
        <dbReference type="EMBL" id="AWR93397.1"/>
    </source>
</evidence>
<dbReference type="GeneID" id="36830690"/>
<gene>
    <name evidence="2" type="ORF">DFR85_01000</name>
</gene>
<protein>
    <submittedName>
        <fullName evidence="2">Uncharacterized protein</fullName>
    </submittedName>
</protein>
<dbReference type="Proteomes" id="UP000248044">
    <property type="component" value="Chromosome"/>
</dbReference>
<feature type="transmembrane region" description="Helical" evidence="1">
    <location>
        <begin position="6"/>
        <end position="24"/>
    </location>
</feature>
<keyword evidence="1" id="KW-0812">Transmembrane</keyword>
<reference evidence="2 3" key="1">
    <citation type="submission" date="2018-05" db="EMBL/GenBank/DDBJ databases">
        <title>Complete Genome Sequences of Extremely Thermoacidophilic, Metal-Mobilizing Type-Strain Members of the Archaeal Family Sulfolobaceae: Acidianus brierleyi DSM-1651T, Acidianus sulfidivorans DSM-18786T, Metallosphaera hakonensis DSM-7519T, and Metallosphaera prunae DSM-10039T.</title>
        <authorList>
            <person name="Counts J.A."/>
            <person name="Kelly R.M."/>
        </authorList>
    </citation>
    <scope>NUCLEOTIDE SEQUENCE [LARGE SCALE GENOMIC DNA]</scope>
    <source>
        <strain evidence="2 3">DSM 1651</strain>
    </source>
</reference>
<accession>A0A2U9IBK2</accession>
<dbReference type="OrthoDB" id="44128at2157"/>